<dbReference type="Proteomes" id="UP000598820">
    <property type="component" value="Unassembled WGS sequence"/>
</dbReference>
<proteinExistence type="predicted"/>
<protein>
    <submittedName>
        <fullName evidence="3">SHOCT domain-containing protein</fullName>
    </submittedName>
</protein>
<keyword evidence="4" id="KW-1185">Reference proteome</keyword>
<reference evidence="3" key="1">
    <citation type="submission" date="2020-09" db="EMBL/GenBank/DDBJ databases">
        <authorList>
            <person name="Kim M.K."/>
        </authorList>
    </citation>
    <scope>NUCLEOTIDE SEQUENCE</scope>
    <source>
        <strain evidence="3">BT702</strain>
    </source>
</reference>
<dbReference type="Pfam" id="PF09851">
    <property type="entry name" value="SHOCT"/>
    <property type="match status" value="1"/>
</dbReference>
<dbReference type="InterPro" id="IPR018649">
    <property type="entry name" value="SHOCT"/>
</dbReference>
<gene>
    <name evidence="3" type="ORF">IC229_26935</name>
</gene>
<dbReference type="EMBL" id="JACWZY010000030">
    <property type="protein sequence ID" value="MBD2704309.1"/>
    <property type="molecule type" value="Genomic_DNA"/>
</dbReference>
<evidence type="ECO:0000259" key="2">
    <source>
        <dbReference type="Pfam" id="PF09851"/>
    </source>
</evidence>
<sequence length="198" mass="21873">MTRRFLSLLVVCFFVFNALNSTAQSGPVTADEAREQRLDSDRLVNGYKTSIPGWVIKVGDTLYFGKASQPNKQFGFVYETPSTYVNGRLVYRYLPSDYAGKRGIVKDLIQNGTKRQGFKMCAEIGVGMLVRYYAELDNAIEAGEVLPPPSHRTTASSAKTATGSVSVADEILKLKQLMDAGALSKEEFEAQKKKLLNN</sequence>
<feature type="domain" description="SHOCT" evidence="2">
    <location>
        <begin position="169"/>
        <end position="196"/>
    </location>
</feature>
<evidence type="ECO:0000313" key="4">
    <source>
        <dbReference type="Proteomes" id="UP000598820"/>
    </source>
</evidence>
<keyword evidence="1" id="KW-0732">Signal</keyword>
<feature type="signal peptide" evidence="1">
    <location>
        <begin position="1"/>
        <end position="23"/>
    </location>
</feature>
<comment type="caution">
    <text evidence="3">The sequence shown here is derived from an EMBL/GenBank/DDBJ whole genome shotgun (WGS) entry which is preliminary data.</text>
</comment>
<evidence type="ECO:0000256" key="1">
    <source>
        <dbReference type="SAM" id="SignalP"/>
    </source>
</evidence>
<dbReference type="AlphaFoldDB" id="A0A927APF0"/>
<evidence type="ECO:0000313" key="3">
    <source>
        <dbReference type="EMBL" id="MBD2704309.1"/>
    </source>
</evidence>
<name>A0A927APF0_9BACT</name>
<accession>A0A927APF0</accession>
<dbReference type="RefSeq" id="WP_190890773.1">
    <property type="nucleotide sequence ID" value="NZ_JACWZY010000030.1"/>
</dbReference>
<feature type="chain" id="PRO_5037870928" evidence="1">
    <location>
        <begin position="24"/>
        <end position="198"/>
    </location>
</feature>
<organism evidence="3 4">
    <name type="scientific">Spirosoma profusum</name>
    <dbReference type="NCBI Taxonomy" id="2771354"/>
    <lineage>
        <taxon>Bacteria</taxon>
        <taxon>Pseudomonadati</taxon>
        <taxon>Bacteroidota</taxon>
        <taxon>Cytophagia</taxon>
        <taxon>Cytophagales</taxon>
        <taxon>Cytophagaceae</taxon>
        <taxon>Spirosoma</taxon>
    </lineage>
</organism>